<feature type="compositionally biased region" description="Polar residues" evidence="1">
    <location>
        <begin position="167"/>
        <end position="187"/>
    </location>
</feature>
<dbReference type="AlphaFoldDB" id="A0A6A6PJX6"/>
<dbReference type="GeneID" id="54475602"/>
<organism evidence="2 3">
    <name type="scientific">Neohortaea acidophila</name>
    <dbReference type="NCBI Taxonomy" id="245834"/>
    <lineage>
        <taxon>Eukaryota</taxon>
        <taxon>Fungi</taxon>
        <taxon>Dikarya</taxon>
        <taxon>Ascomycota</taxon>
        <taxon>Pezizomycotina</taxon>
        <taxon>Dothideomycetes</taxon>
        <taxon>Dothideomycetidae</taxon>
        <taxon>Mycosphaerellales</taxon>
        <taxon>Teratosphaeriaceae</taxon>
        <taxon>Neohortaea</taxon>
    </lineage>
</organism>
<evidence type="ECO:0000256" key="1">
    <source>
        <dbReference type="SAM" id="MobiDB-lite"/>
    </source>
</evidence>
<evidence type="ECO:0000313" key="2">
    <source>
        <dbReference type="EMBL" id="KAF2480302.1"/>
    </source>
</evidence>
<protein>
    <submittedName>
        <fullName evidence="2">Uncharacterized protein</fullName>
    </submittedName>
</protein>
<evidence type="ECO:0000313" key="3">
    <source>
        <dbReference type="Proteomes" id="UP000799767"/>
    </source>
</evidence>
<feature type="compositionally biased region" description="Basic and acidic residues" evidence="1">
    <location>
        <begin position="96"/>
        <end position="108"/>
    </location>
</feature>
<dbReference type="RefSeq" id="XP_033586872.1">
    <property type="nucleotide sequence ID" value="XM_033734600.1"/>
</dbReference>
<reference evidence="2" key="1">
    <citation type="journal article" date="2020" name="Stud. Mycol.">
        <title>101 Dothideomycetes genomes: a test case for predicting lifestyles and emergence of pathogens.</title>
        <authorList>
            <person name="Haridas S."/>
            <person name="Albert R."/>
            <person name="Binder M."/>
            <person name="Bloem J."/>
            <person name="Labutti K."/>
            <person name="Salamov A."/>
            <person name="Andreopoulos B."/>
            <person name="Baker S."/>
            <person name="Barry K."/>
            <person name="Bills G."/>
            <person name="Bluhm B."/>
            <person name="Cannon C."/>
            <person name="Castanera R."/>
            <person name="Culley D."/>
            <person name="Daum C."/>
            <person name="Ezra D."/>
            <person name="Gonzalez J."/>
            <person name="Henrissat B."/>
            <person name="Kuo A."/>
            <person name="Liang C."/>
            <person name="Lipzen A."/>
            <person name="Lutzoni F."/>
            <person name="Magnuson J."/>
            <person name="Mondo S."/>
            <person name="Nolan M."/>
            <person name="Ohm R."/>
            <person name="Pangilinan J."/>
            <person name="Park H.-J."/>
            <person name="Ramirez L."/>
            <person name="Alfaro M."/>
            <person name="Sun H."/>
            <person name="Tritt A."/>
            <person name="Yoshinaga Y."/>
            <person name="Zwiers L.-H."/>
            <person name="Turgeon B."/>
            <person name="Goodwin S."/>
            <person name="Spatafora J."/>
            <person name="Crous P."/>
            <person name="Grigoriev I."/>
        </authorList>
    </citation>
    <scope>NUCLEOTIDE SEQUENCE</scope>
    <source>
        <strain evidence="2">CBS 113389</strain>
    </source>
</reference>
<keyword evidence="3" id="KW-1185">Reference proteome</keyword>
<sequence length="592" mass="65727">MACSFISYQPGGDSKKQSPRALHQDPVQLASTTAHQPRHSPTNSNNIPNSFVFVDPASAGSKGTAVDARRSIRRHASKACAAQRLATLAARRKHRDVPTKRERQKQAAEERLQAALRVHAAKLAEAEADEVVVRGGPSDPNWSYVATAEDSSTSDDWSRRTSSSSSLATVPSGSQLQHSPPDLHQSTTPLSIASQEVFSTRIDPFSTTLVDIEHDGSLGPLFGLLDTSVFPLMDLRLPLKHDRLYGTRFAHSRELPHWVSRSEPLFWTMAFCAATIRTLHNRQRPGAEPITMGYRYMAIRSVNARIAALGEDSVYDAALIYAIASLGVWEREKGSKEAWHSHMQGMKMIMHKLQQESQSAMLEIIVNVCQEPGSVPIEYHHSEGYRRIGDNGALDHRLLSPIYDCGRIDTMPPGPERQTLNQRTATTILSYRPADLVPRTLCGKDRNLDGDRRYLEMHVLLQAAAASLIHCITQHLDSEHVALPTSPSVDEIDFPEMCREMVALGRNVCTDPTYDDSLFWALFTIFALNEYDTLEGAELLATCARNLGVVGWEGVQASLRRTVYLETVDGVYRRFFWRVLRPKLGLVQGGGG</sequence>
<feature type="region of interest" description="Disordered" evidence="1">
    <location>
        <begin position="89"/>
        <end position="108"/>
    </location>
</feature>
<dbReference type="OrthoDB" id="3632713at2759"/>
<name>A0A6A6PJX6_9PEZI</name>
<feature type="region of interest" description="Disordered" evidence="1">
    <location>
        <begin position="1"/>
        <end position="53"/>
    </location>
</feature>
<dbReference type="EMBL" id="MU001640">
    <property type="protein sequence ID" value="KAF2480302.1"/>
    <property type="molecule type" value="Genomic_DNA"/>
</dbReference>
<accession>A0A6A6PJX6</accession>
<dbReference type="Proteomes" id="UP000799767">
    <property type="component" value="Unassembled WGS sequence"/>
</dbReference>
<gene>
    <name evidence="2" type="ORF">BDY17DRAFT_303603</name>
</gene>
<feature type="compositionally biased region" description="Polar residues" evidence="1">
    <location>
        <begin position="29"/>
        <end position="49"/>
    </location>
</feature>
<feature type="region of interest" description="Disordered" evidence="1">
    <location>
        <begin position="131"/>
        <end position="187"/>
    </location>
</feature>
<dbReference type="PANTHER" id="PTHR37540:SF10">
    <property type="entry name" value="SIGMA-70 REGION 2 FAMILY PROTEIN"/>
    <property type="match status" value="1"/>
</dbReference>
<proteinExistence type="predicted"/>
<feature type="compositionally biased region" description="Low complexity" evidence="1">
    <location>
        <begin position="150"/>
        <end position="166"/>
    </location>
</feature>
<dbReference type="PANTHER" id="PTHR37540">
    <property type="entry name" value="TRANSCRIPTION FACTOR (ACR-2), PUTATIVE-RELATED-RELATED"/>
    <property type="match status" value="1"/>
</dbReference>